<organism evidence="4">
    <name type="scientific">marine sediment metagenome</name>
    <dbReference type="NCBI Taxonomy" id="412755"/>
    <lineage>
        <taxon>unclassified sequences</taxon>
        <taxon>metagenomes</taxon>
        <taxon>ecological metagenomes</taxon>
    </lineage>
</organism>
<sequence>MNTVVVAPHGMEGAAFRDFVQQALRDGHIVFPVPPRMLEKQRQQVTYTLMNGPDAAGVAFMTTGTIGASKLIVRSAVNVASEAAGVAQSLGLHRKSKVLITTPITHSYGFGIFMACVEVGARTWVMDHENIFTRLIHIRELMRKHRFDVVTGVPFVFRSILRQVVDLKPPRLSLAGGETVPVELMERWEQGVDGPLRQEYGLSEVGVVTIARAEDPPRSIGRPVLGCSVGVSEDELVTMYTHMINTRVFDRRATAAQRQGRLGTFAILEGHEAIQVGSAMAMRPDDFAYPGYREHGVQIARGMPLDVVLSYWLGLPNAMWDQKVHNQMVLT</sequence>
<dbReference type="SUPFAM" id="SSF52518">
    <property type="entry name" value="Thiamin diphosphate-binding fold (THDP-binding)"/>
    <property type="match status" value="1"/>
</dbReference>
<dbReference type="AlphaFoldDB" id="A0A0F9AQU3"/>
<dbReference type="InterPro" id="IPR050771">
    <property type="entry name" value="Alpha-ketoacid_DH_E1_comp"/>
</dbReference>
<evidence type="ECO:0000313" key="4">
    <source>
        <dbReference type="EMBL" id="KKL11785.1"/>
    </source>
</evidence>
<dbReference type="GO" id="GO:0016624">
    <property type="term" value="F:oxidoreductase activity, acting on the aldehyde or oxo group of donors, disulfide as acceptor"/>
    <property type="evidence" value="ECO:0007669"/>
    <property type="project" value="InterPro"/>
</dbReference>
<dbReference type="Pfam" id="PF00501">
    <property type="entry name" value="AMP-binding"/>
    <property type="match status" value="1"/>
</dbReference>
<feature type="domain" description="AMP-dependent synthetase/ligase" evidence="2">
    <location>
        <begin position="53"/>
        <end position="235"/>
    </location>
</feature>
<dbReference type="PANTHER" id="PTHR43380:SF1">
    <property type="entry name" value="2-OXOISOVALERATE DEHYDROGENASE SUBUNIT ALPHA, MITOCHONDRIAL"/>
    <property type="match status" value="1"/>
</dbReference>
<dbReference type="EMBL" id="LAZR01041517">
    <property type="protein sequence ID" value="KKL11785.1"/>
    <property type="molecule type" value="Genomic_DNA"/>
</dbReference>
<reference evidence="4" key="1">
    <citation type="journal article" date="2015" name="Nature">
        <title>Complex archaea that bridge the gap between prokaryotes and eukaryotes.</title>
        <authorList>
            <person name="Spang A."/>
            <person name="Saw J.H."/>
            <person name="Jorgensen S.L."/>
            <person name="Zaremba-Niedzwiedzka K."/>
            <person name="Martijn J."/>
            <person name="Lind A.E."/>
            <person name="van Eijk R."/>
            <person name="Schleper C."/>
            <person name="Guy L."/>
            <person name="Ettema T.J."/>
        </authorList>
    </citation>
    <scope>NUCLEOTIDE SEQUENCE</scope>
</reference>
<protein>
    <recommendedName>
        <fullName evidence="5">AMP-dependent synthetase/ligase domain-containing protein</fullName>
    </recommendedName>
</protein>
<dbReference type="Gene3D" id="3.40.50.970">
    <property type="match status" value="1"/>
</dbReference>
<name>A0A0F9AQU3_9ZZZZ</name>
<evidence type="ECO:0008006" key="5">
    <source>
        <dbReference type="Google" id="ProtNLM"/>
    </source>
</evidence>
<dbReference type="InterPro" id="IPR000873">
    <property type="entry name" value="AMP-dep_synth/lig_dom"/>
</dbReference>
<feature type="domain" description="Dehydrogenase E1 component" evidence="3">
    <location>
        <begin position="241"/>
        <end position="314"/>
    </location>
</feature>
<dbReference type="InterPro" id="IPR029061">
    <property type="entry name" value="THDP-binding"/>
</dbReference>
<gene>
    <name evidence="4" type="ORF">LCGC14_2542310</name>
</gene>
<accession>A0A0F9AQU3</accession>
<evidence type="ECO:0000256" key="1">
    <source>
        <dbReference type="ARBA" id="ARBA00023002"/>
    </source>
</evidence>
<dbReference type="SUPFAM" id="SSF56801">
    <property type="entry name" value="Acetyl-CoA synthetase-like"/>
    <property type="match status" value="1"/>
</dbReference>
<evidence type="ECO:0000259" key="3">
    <source>
        <dbReference type="Pfam" id="PF00676"/>
    </source>
</evidence>
<feature type="non-terminal residue" evidence="4">
    <location>
        <position position="331"/>
    </location>
</feature>
<dbReference type="PANTHER" id="PTHR43380">
    <property type="entry name" value="2-OXOISOVALERATE DEHYDROGENASE SUBUNIT ALPHA, MITOCHONDRIAL"/>
    <property type="match status" value="1"/>
</dbReference>
<dbReference type="Gene3D" id="3.40.50.980">
    <property type="match status" value="1"/>
</dbReference>
<comment type="caution">
    <text evidence="4">The sequence shown here is derived from an EMBL/GenBank/DDBJ whole genome shotgun (WGS) entry which is preliminary data.</text>
</comment>
<dbReference type="Pfam" id="PF00676">
    <property type="entry name" value="E1_dh"/>
    <property type="match status" value="1"/>
</dbReference>
<evidence type="ECO:0000259" key="2">
    <source>
        <dbReference type="Pfam" id="PF00501"/>
    </source>
</evidence>
<dbReference type="InterPro" id="IPR001017">
    <property type="entry name" value="DH_E1"/>
</dbReference>
<keyword evidence="1" id="KW-0560">Oxidoreductase</keyword>
<proteinExistence type="predicted"/>
<dbReference type="GO" id="GO:0009083">
    <property type="term" value="P:branched-chain amino acid catabolic process"/>
    <property type="evidence" value="ECO:0007669"/>
    <property type="project" value="TreeGrafter"/>
</dbReference>